<evidence type="ECO:0000313" key="2">
    <source>
        <dbReference type="EMBL" id="QVY62375.1"/>
    </source>
</evidence>
<keyword evidence="2" id="KW-0238">DNA-binding</keyword>
<dbReference type="InterPro" id="IPR007492">
    <property type="entry name" value="LytTR_DNA-bd_dom"/>
</dbReference>
<sequence>MKVTVEYISTGDQEIVIKCKQMDSTIQSLLTCIKQADEKIFAVKERETFVLHSGDIYYAESVDHKVFLYTKSDVLECQDSLLNLEKSLHYSDIVRIGKSQLVNLMHIQKLKSILHSRIEITLTSGDKLIVSRHYSQAFKNKLGINP</sequence>
<keyword evidence="3" id="KW-1185">Reference proteome</keyword>
<dbReference type="PANTHER" id="PTHR37299:SF4">
    <property type="entry name" value="TRANSCRIPTIONAL REGULATOR"/>
    <property type="match status" value="1"/>
</dbReference>
<name>A0ABX8FED5_9BACI</name>
<accession>A0ABX8FED5</accession>
<evidence type="ECO:0000313" key="3">
    <source>
        <dbReference type="Proteomes" id="UP000679247"/>
    </source>
</evidence>
<gene>
    <name evidence="2" type="ORF">J1899_04535</name>
</gene>
<dbReference type="InterPro" id="IPR046947">
    <property type="entry name" value="LytR-like"/>
</dbReference>
<dbReference type="Proteomes" id="UP000679247">
    <property type="component" value="Chromosome"/>
</dbReference>
<dbReference type="RefSeq" id="WP_214477864.1">
    <property type="nucleotide sequence ID" value="NZ_CANKUS010000012.1"/>
</dbReference>
<dbReference type="Gene3D" id="2.40.50.1020">
    <property type="entry name" value="LytTr DNA-binding domain"/>
    <property type="match status" value="1"/>
</dbReference>
<evidence type="ECO:0000259" key="1">
    <source>
        <dbReference type="PROSITE" id="PS50930"/>
    </source>
</evidence>
<dbReference type="Pfam" id="PF04397">
    <property type="entry name" value="LytTR"/>
    <property type="match status" value="1"/>
</dbReference>
<protein>
    <submittedName>
        <fullName evidence="2">LytTR family transcriptional regulator DNA-binding domain-containing protein</fullName>
    </submittedName>
</protein>
<dbReference type="SMART" id="SM00850">
    <property type="entry name" value="LytTR"/>
    <property type="match status" value="1"/>
</dbReference>
<dbReference type="GO" id="GO:0003677">
    <property type="term" value="F:DNA binding"/>
    <property type="evidence" value="ECO:0007669"/>
    <property type="project" value="UniProtKB-KW"/>
</dbReference>
<dbReference type="PANTHER" id="PTHR37299">
    <property type="entry name" value="TRANSCRIPTIONAL REGULATOR-RELATED"/>
    <property type="match status" value="1"/>
</dbReference>
<reference evidence="2 3" key="1">
    <citation type="submission" date="2021-03" db="EMBL/GenBank/DDBJ databases">
        <title>The first data on the complete genome of the tetrodotoxin-producing bacterium.</title>
        <authorList>
            <person name="Melnikova D.I."/>
            <person name="Nijland R."/>
            <person name="Magarlamov T.Y."/>
        </authorList>
    </citation>
    <scope>NUCLEOTIDE SEQUENCE [LARGE SCALE GENOMIC DNA]</scope>
    <source>
        <strain evidence="2 3">1839</strain>
    </source>
</reference>
<feature type="domain" description="HTH LytTR-type" evidence="1">
    <location>
        <begin position="41"/>
        <end position="144"/>
    </location>
</feature>
<dbReference type="PROSITE" id="PS50930">
    <property type="entry name" value="HTH_LYTTR"/>
    <property type="match status" value="1"/>
</dbReference>
<dbReference type="EMBL" id="CP071709">
    <property type="protein sequence ID" value="QVY62375.1"/>
    <property type="molecule type" value="Genomic_DNA"/>
</dbReference>
<organism evidence="2 3">
    <name type="scientific">Cytobacillus gottheilii</name>
    <dbReference type="NCBI Taxonomy" id="859144"/>
    <lineage>
        <taxon>Bacteria</taxon>
        <taxon>Bacillati</taxon>
        <taxon>Bacillota</taxon>
        <taxon>Bacilli</taxon>
        <taxon>Bacillales</taxon>
        <taxon>Bacillaceae</taxon>
        <taxon>Cytobacillus</taxon>
    </lineage>
</organism>
<proteinExistence type="predicted"/>